<dbReference type="AlphaFoldDB" id="A0A210PYJ8"/>
<protein>
    <recommendedName>
        <fullName evidence="3">ubiquitinyl hydrolase 1</fullName>
        <ecNumber evidence="3">3.4.19.12</ecNumber>
    </recommendedName>
</protein>
<keyword evidence="9" id="KW-0833">Ubl conjugation pathway</keyword>
<feature type="domain" description="RanBP2-type" evidence="15">
    <location>
        <begin position="119"/>
        <end position="148"/>
    </location>
</feature>
<dbReference type="Proteomes" id="UP000242188">
    <property type="component" value="Unassembled WGS sequence"/>
</dbReference>
<evidence type="ECO:0000259" key="16">
    <source>
        <dbReference type="PROSITE" id="PS50802"/>
    </source>
</evidence>
<feature type="domain" description="RanBP2-type" evidence="15">
    <location>
        <begin position="48"/>
        <end position="77"/>
    </location>
</feature>
<dbReference type="Pfam" id="PF02338">
    <property type="entry name" value="OTU"/>
    <property type="match status" value="1"/>
</dbReference>
<evidence type="ECO:0000256" key="11">
    <source>
        <dbReference type="ARBA" id="ARBA00022807"/>
    </source>
</evidence>
<dbReference type="OrthoDB" id="6275030at2759"/>
<dbReference type="InterPro" id="IPR049768">
    <property type="entry name" value="ZRANB1_OTU"/>
</dbReference>
<evidence type="ECO:0000256" key="4">
    <source>
        <dbReference type="ARBA" id="ARBA00022670"/>
    </source>
</evidence>
<proteinExistence type="inferred from homology"/>
<evidence type="ECO:0000256" key="7">
    <source>
        <dbReference type="ARBA" id="ARBA00022737"/>
    </source>
</evidence>
<keyword evidence="4" id="KW-0645">Protease</keyword>
<dbReference type="GO" id="GO:0007010">
    <property type="term" value="P:cytoskeleton organization"/>
    <property type="evidence" value="ECO:0007669"/>
    <property type="project" value="TreeGrafter"/>
</dbReference>
<accession>A0A210PYJ8</accession>
<organism evidence="17 18">
    <name type="scientific">Mizuhopecten yessoensis</name>
    <name type="common">Japanese scallop</name>
    <name type="synonym">Patinopecten yessoensis</name>
    <dbReference type="NCBI Taxonomy" id="6573"/>
    <lineage>
        <taxon>Eukaryota</taxon>
        <taxon>Metazoa</taxon>
        <taxon>Spiralia</taxon>
        <taxon>Lophotrochozoa</taxon>
        <taxon>Mollusca</taxon>
        <taxon>Bivalvia</taxon>
        <taxon>Autobranchia</taxon>
        <taxon>Pteriomorphia</taxon>
        <taxon>Pectinida</taxon>
        <taxon>Pectinoidea</taxon>
        <taxon>Pectinidae</taxon>
        <taxon>Mizuhopecten</taxon>
    </lineage>
</organism>
<dbReference type="InterPro" id="IPR041294">
    <property type="entry name" value="AnkUBD"/>
</dbReference>
<dbReference type="SMART" id="SM00547">
    <property type="entry name" value="ZnF_RBZ"/>
    <property type="match status" value="3"/>
</dbReference>
<comment type="similarity">
    <text evidence="2">Belongs to the peptidase C64 family.</text>
</comment>
<evidence type="ECO:0000256" key="2">
    <source>
        <dbReference type="ARBA" id="ARBA00005865"/>
    </source>
</evidence>
<keyword evidence="7" id="KW-0677">Repeat</keyword>
<dbReference type="Gene3D" id="1.25.40.560">
    <property type="match status" value="1"/>
</dbReference>
<dbReference type="GO" id="GO:0030177">
    <property type="term" value="P:positive regulation of Wnt signaling pathway"/>
    <property type="evidence" value="ECO:0007669"/>
    <property type="project" value="TreeGrafter"/>
</dbReference>
<feature type="domain" description="RanBP2-type" evidence="15">
    <location>
        <begin position="211"/>
        <end position="241"/>
    </location>
</feature>
<keyword evidence="6" id="KW-0479">Metal-binding</keyword>
<dbReference type="GO" id="GO:0016055">
    <property type="term" value="P:Wnt signaling pathway"/>
    <property type="evidence" value="ECO:0007669"/>
    <property type="project" value="UniProtKB-KW"/>
</dbReference>
<evidence type="ECO:0000313" key="18">
    <source>
        <dbReference type="Proteomes" id="UP000242188"/>
    </source>
</evidence>
<keyword evidence="18" id="KW-1185">Reference proteome</keyword>
<dbReference type="GO" id="GO:0008270">
    <property type="term" value="F:zinc ion binding"/>
    <property type="evidence" value="ECO:0007669"/>
    <property type="project" value="UniProtKB-KW"/>
</dbReference>
<evidence type="ECO:0000256" key="9">
    <source>
        <dbReference type="ARBA" id="ARBA00022786"/>
    </source>
</evidence>
<dbReference type="PROSITE" id="PS01358">
    <property type="entry name" value="ZF_RANBP2_1"/>
    <property type="match status" value="3"/>
</dbReference>
<keyword evidence="11" id="KW-0788">Thiol protease</keyword>
<sequence>MHCQTVVQTWDPPNSRHSLYQLIELPKLVADEQPTLNGRGSWVIMMTEKEKWACEYCTYENYPVTTRCTLCHAHRPPSFITDRHNEEQDIYKMAATMGQNKEGSSSNLSSGPSSASFDPTKKWACTSCTFLNWPKTTKCSQCLTSRSRMPVSGSLSPAIEQSPPITLSGANTESLRARRKTTQNKEFPSSPKAAKAINTNDINNKTLATCNAKVKWTCKTCTYENWPKTARCVMCGLQRGRTSPEISSTATSLENNSSNVSGSSLKQTSVITKQTLSPTSSLAAGTSGRELGMRSPDIGTACSSAGLHVQEEKRETERKLKQIRNCMQEDDWLWLSACNGVVNGDSRPVETFVGAGGDPARQLTQEEVTLLNRPSAFEVGYTLVHLAIRFRREDMLAALLTSTEAPSKAVKRLPSHLSADLASEIRREILAMLRQRKGEFPCQFLTDCVTFAIPTGVRDLPNTVQSQLFDEIMDGDVQKELEDEYVVNWSVELTDRLGSRLYALWNRTAGDCLLDSILQSTWGIFDSDNTLRKAMSNSLSDAAMMFYPRWKEYEAMHAEMLQFTLDEAQWQNDWADILSIACTPGASLEQIHIFAIAHILRRPVIVYGVKYVKSFRGETIGLARFQGVYLPLLWERGFCWKSPVTLSYTRGHFSALVPMEMTTGDVIGAGADIETSEEEQMTYLPLVDVEGKLLTVHFLRTSEVGREEPLLREWLDVSVTKGGSLVALQKIGKRPLLVKRMLEDWVDHYRQQSHSAVPSGTPASLACQNFSSDGESDQE</sequence>
<dbReference type="GO" id="GO:0071947">
    <property type="term" value="P:protein deubiquitination involved in ubiquitin-dependent protein catabolic process"/>
    <property type="evidence" value="ECO:0007669"/>
    <property type="project" value="TreeGrafter"/>
</dbReference>
<evidence type="ECO:0000256" key="1">
    <source>
        <dbReference type="ARBA" id="ARBA00000707"/>
    </source>
</evidence>
<dbReference type="GO" id="GO:0005737">
    <property type="term" value="C:cytoplasm"/>
    <property type="evidence" value="ECO:0007669"/>
    <property type="project" value="TreeGrafter"/>
</dbReference>
<feature type="compositionally biased region" description="Polar residues" evidence="14">
    <location>
        <begin position="753"/>
        <end position="773"/>
    </location>
</feature>
<dbReference type="Pfam" id="PF00641">
    <property type="entry name" value="Zn_ribbon_RanBP"/>
    <property type="match status" value="2"/>
</dbReference>
<comment type="catalytic activity">
    <reaction evidence="1">
        <text>Thiol-dependent hydrolysis of ester, thioester, amide, peptide and isopeptide bonds formed by the C-terminal Gly of ubiquitin (a 76-residue protein attached to proteins as an intracellular targeting signal).</text>
        <dbReference type="EC" id="3.4.19.12"/>
    </reaction>
</comment>
<feature type="region of interest" description="Disordered" evidence="14">
    <location>
        <begin position="753"/>
        <end position="779"/>
    </location>
</feature>
<evidence type="ECO:0000256" key="10">
    <source>
        <dbReference type="ARBA" id="ARBA00022801"/>
    </source>
</evidence>
<dbReference type="InterPro" id="IPR051346">
    <property type="entry name" value="OTU_Deubiquitinase"/>
</dbReference>
<evidence type="ECO:0000256" key="8">
    <source>
        <dbReference type="ARBA" id="ARBA00022771"/>
    </source>
</evidence>
<dbReference type="PANTHER" id="PTHR13367:SF28">
    <property type="entry name" value="UBIQUITIN THIOESTERASE ZRANB1"/>
    <property type="match status" value="1"/>
</dbReference>
<dbReference type="PANTHER" id="PTHR13367">
    <property type="entry name" value="UBIQUITIN THIOESTERASE"/>
    <property type="match status" value="1"/>
</dbReference>
<evidence type="ECO:0000313" key="17">
    <source>
        <dbReference type="EMBL" id="OWF41509.1"/>
    </source>
</evidence>
<keyword evidence="5" id="KW-0879">Wnt signaling pathway</keyword>
<dbReference type="Gene3D" id="4.10.1060.10">
    <property type="entry name" value="Zinc finger, RanBP2-type"/>
    <property type="match status" value="1"/>
</dbReference>
<dbReference type="PROSITE" id="PS50802">
    <property type="entry name" value="OTU"/>
    <property type="match status" value="1"/>
</dbReference>
<dbReference type="GO" id="GO:0070530">
    <property type="term" value="F:K63-linked polyubiquitin modification-dependent protein binding"/>
    <property type="evidence" value="ECO:0007669"/>
    <property type="project" value="TreeGrafter"/>
</dbReference>
<keyword evidence="12" id="KW-0862">Zinc</keyword>
<reference evidence="17 18" key="1">
    <citation type="journal article" date="2017" name="Nat. Ecol. Evol.">
        <title>Scallop genome provides insights into evolution of bilaterian karyotype and development.</title>
        <authorList>
            <person name="Wang S."/>
            <person name="Zhang J."/>
            <person name="Jiao W."/>
            <person name="Li J."/>
            <person name="Xun X."/>
            <person name="Sun Y."/>
            <person name="Guo X."/>
            <person name="Huan P."/>
            <person name="Dong B."/>
            <person name="Zhang L."/>
            <person name="Hu X."/>
            <person name="Sun X."/>
            <person name="Wang J."/>
            <person name="Zhao C."/>
            <person name="Wang Y."/>
            <person name="Wang D."/>
            <person name="Huang X."/>
            <person name="Wang R."/>
            <person name="Lv J."/>
            <person name="Li Y."/>
            <person name="Zhang Z."/>
            <person name="Liu B."/>
            <person name="Lu W."/>
            <person name="Hui Y."/>
            <person name="Liang J."/>
            <person name="Zhou Z."/>
            <person name="Hou R."/>
            <person name="Li X."/>
            <person name="Liu Y."/>
            <person name="Li H."/>
            <person name="Ning X."/>
            <person name="Lin Y."/>
            <person name="Zhao L."/>
            <person name="Xing Q."/>
            <person name="Dou J."/>
            <person name="Li Y."/>
            <person name="Mao J."/>
            <person name="Guo H."/>
            <person name="Dou H."/>
            <person name="Li T."/>
            <person name="Mu C."/>
            <person name="Jiang W."/>
            <person name="Fu Q."/>
            <person name="Fu X."/>
            <person name="Miao Y."/>
            <person name="Liu J."/>
            <person name="Yu Q."/>
            <person name="Li R."/>
            <person name="Liao H."/>
            <person name="Li X."/>
            <person name="Kong Y."/>
            <person name="Jiang Z."/>
            <person name="Chourrout D."/>
            <person name="Li R."/>
            <person name="Bao Z."/>
        </authorList>
    </citation>
    <scope>NUCLEOTIDE SEQUENCE [LARGE SCALE GENOMIC DNA]</scope>
    <source>
        <strain evidence="17 18">PY_sf001</strain>
    </source>
</reference>
<dbReference type="GO" id="GO:0035523">
    <property type="term" value="P:protein K29-linked deubiquitination"/>
    <property type="evidence" value="ECO:0007669"/>
    <property type="project" value="TreeGrafter"/>
</dbReference>
<evidence type="ECO:0000256" key="6">
    <source>
        <dbReference type="ARBA" id="ARBA00022723"/>
    </source>
</evidence>
<dbReference type="InterPro" id="IPR036443">
    <property type="entry name" value="Znf_RanBP2_sf"/>
</dbReference>
<dbReference type="PROSITE" id="PS50199">
    <property type="entry name" value="ZF_RANBP2_2"/>
    <property type="match status" value="3"/>
</dbReference>
<dbReference type="CDD" id="cd22767">
    <property type="entry name" value="OTU_ZRANB1"/>
    <property type="match status" value="1"/>
</dbReference>
<dbReference type="InterPro" id="IPR001876">
    <property type="entry name" value="Znf_RanBP2"/>
</dbReference>
<evidence type="ECO:0000256" key="3">
    <source>
        <dbReference type="ARBA" id="ARBA00012759"/>
    </source>
</evidence>
<dbReference type="STRING" id="6573.A0A210PYJ8"/>
<dbReference type="EC" id="3.4.19.12" evidence="3"/>
<dbReference type="InterPro" id="IPR003323">
    <property type="entry name" value="OTU_dom"/>
</dbReference>
<dbReference type="GO" id="GO:0005634">
    <property type="term" value="C:nucleus"/>
    <property type="evidence" value="ECO:0007669"/>
    <property type="project" value="TreeGrafter"/>
</dbReference>
<dbReference type="Gene3D" id="2.30.30.380">
    <property type="entry name" value="Zn-finger domain of Sec23/24"/>
    <property type="match status" value="2"/>
</dbReference>
<dbReference type="GO" id="GO:1990168">
    <property type="term" value="P:protein K33-linked deubiquitination"/>
    <property type="evidence" value="ECO:0007669"/>
    <property type="project" value="TreeGrafter"/>
</dbReference>
<name>A0A210PYJ8_MIZYE</name>
<keyword evidence="10" id="KW-0378">Hydrolase</keyword>
<evidence type="ECO:0000256" key="12">
    <source>
        <dbReference type="ARBA" id="ARBA00022833"/>
    </source>
</evidence>
<evidence type="ECO:0000256" key="13">
    <source>
        <dbReference type="PROSITE-ProRule" id="PRU00322"/>
    </source>
</evidence>
<dbReference type="Pfam" id="PF18418">
    <property type="entry name" value="AnkUBD"/>
    <property type="match status" value="1"/>
</dbReference>
<evidence type="ECO:0000256" key="14">
    <source>
        <dbReference type="SAM" id="MobiDB-lite"/>
    </source>
</evidence>
<dbReference type="GO" id="GO:0016477">
    <property type="term" value="P:cell migration"/>
    <property type="evidence" value="ECO:0007669"/>
    <property type="project" value="TreeGrafter"/>
</dbReference>
<evidence type="ECO:0000256" key="5">
    <source>
        <dbReference type="ARBA" id="ARBA00022687"/>
    </source>
</evidence>
<evidence type="ECO:0000259" key="15">
    <source>
        <dbReference type="PROSITE" id="PS50199"/>
    </source>
</evidence>
<comment type="caution">
    <text evidence="17">The sequence shown here is derived from an EMBL/GenBank/DDBJ whole genome shotgun (WGS) entry which is preliminary data.</text>
</comment>
<gene>
    <name evidence="17" type="ORF">KP79_PYT17398</name>
</gene>
<feature type="region of interest" description="Disordered" evidence="14">
    <location>
        <begin position="244"/>
        <end position="265"/>
    </location>
</feature>
<keyword evidence="8 13" id="KW-0863">Zinc-finger</keyword>
<dbReference type="SUPFAM" id="SSF90209">
    <property type="entry name" value="Ran binding protein zinc finger-like"/>
    <property type="match status" value="3"/>
</dbReference>
<dbReference type="GO" id="GO:0004843">
    <property type="term" value="F:cysteine-type deubiquitinase activity"/>
    <property type="evidence" value="ECO:0007669"/>
    <property type="project" value="UniProtKB-EC"/>
</dbReference>
<feature type="domain" description="OTU" evidence="16">
    <location>
        <begin position="501"/>
        <end position="659"/>
    </location>
</feature>
<dbReference type="EMBL" id="NEDP02005386">
    <property type="protein sequence ID" value="OWF41509.1"/>
    <property type="molecule type" value="Genomic_DNA"/>
</dbReference>